<protein>
    <submittedName>
        <fullName evidence="1">Uncharacterized protein</fullName>
    </submittedName>
</protein>
<dbReference type="AlphaFoldDB" id="A0A0F4VKY1"/>
<dbReference type="Proteomes" id="UP000033731">
    <property type="component" value="Unassembled WGS sequence"/>
</dbReference>
<gene>
    <name evidence="1" type="ORF">DJ66_0851</name>
</gene>
<evidence type="ECO:0000313" key="2">
    <source>
        <dbReference type="Proteomes" id="UP000033731"/>
    </source>
</evidence>
<proteinExistence type="predicted"/>
<dbReference type="EMBL" id="JMTK01000002">
    <property type="protein sequence ID" value="KJZ82116.1"/>
    <property type="molecule type" value="Genomic_DNA"/>
</dbReference>
<keyword evidence="2" id="KW-1185">Reference proteome</keyword>
<organism evidence="1 2">
    <name type="scientific">Candidatus Liberibacter solanacearum</name>
    <dbReference type="NCBI Taxonomy" id="556287"/>
    <lineage>
        <taxon>Bacteria</taxon>
        <taxon>Pseudomonadati</taxon>
        <taxon>Pseudomonadota</taxon>
        <taxon>Alphaproteobacteria</taxon>
        <taxon>Hyphomicrobiales</taxon>
        <taxon>Rhizobiaceae</taxon>
        <taxon>Liberibacter</taxon>
    </lineage>
</organism>
<comment type="caution">
    <text evidence="1">The sequence shown here is derived from an EMBL/GenBank/DDBJ whole genome shotgun (WGS) entry which is preliminary data.</text>
</comment>
<dbReference type="RefSeq" id="WP_280113819.1">
    <property type="nucleotide sequence ID" value="NZ_JMTK01000002.1"/>
</dbReference>
<evidence type="ECO:0000313" key="1">
    <source>
        <dbReference type="EMBL" id="KJZ82116.1"/>
    </source>
</evidence>
<sequence length="44" mass="5126">MNVTRVEIEDYYRILDGVQLDLNSLDRRHMVSSVHDNDGSVHLL</sequence>
<accession>A0A0F4VKY1</accession>
<name>A0A0F4VKY1_9HYPH</name>
<reference evidence="1 2" key="1">
    <citation type="journal article" date="2015" name="Phytopathology">
        <title>Genomes of Candidatus Liberibacter solanacearum haplotype A from New Zealand and the USA suggest significant genome plasticity in the species.</title>
        <authorList>
            <person name="Thompson S.M."/>
            <person name="Johnson C.P."/>
            <person name="Lu A.Y."/>
            <person name="Frampton R.A."/>
            <person name="Sullivan K.L."/>
            <person name="Fiers M.W."/>
            <person name="Crowhurst R.N."/>
            <person name="Pitman A.R."/>
            <person name="Scott I."/>
            <person name="Gudmestad N.C."/>
            <person name="Smith G.R."/>
        </authorList>
    </citation>
    <scope>NUCLEOTIDE SEQUENCE [LARGE SCALE GENOMIC DNA]</scope>
    <source>
        <strain evidence="1 2">LsoNZ1</strain>
    </source>
</reference>